<feature type="region of interest" description="Disordered" evidence="1">
    <location>
        <begin position="13"/>
        <end position="51"/>
    </location>
</feature>
<dbReference type="AlphaFoldDB" id="A0A645FC58"/>
<accession>A0A645FC58</accession>
<proteinExistence type="predicted"/>
<protein>
    <submittedName>
        <fullName evidence="2">Uncharacterized protein</fullName>
    </submittedName>
</protein>
<gene>
    <name evidence="2" type="ORF">SDC9_157236</name>
</gene>
<feature type="compositionally biased region" description="Basic and acidic residues" evidence="1">
    <location>
        <begin position="16"/>
        <end position="25"/>
    </location>
</feature>
<sequence length="100" mass="10625">MCSPVALRQLGIAAEPGRHLGHDSRGLQPGRGQHRVRADQVVGRRKRRSARQPWIGCQHTGVSGRAPVGDSGDTAHRAAELRLGELGVRIGEGLVGGHES</sequence>
<name>A0A645FC58_9ZZZZ</name>
<comment type="caution">
    <text evidence="2">The sequence shown here is derived from an EMBL/GenBank/DDBJ whole genome shotgun (WGS) entry which is preliminary data.</text>
</comment>
<dbReference type="EMBL" id="VSSQ01056078">
    <property type="protein sequence ID" value="MPN09943.1"/>
    <property type="molecule type" value="Genomic_DNA"/>
</dbReference>
<evidence type="ECO:0000313" key="2">
    <source>
        <dbReference type="EMBL" id="MPN09943.1"/>
    </source>
</evidence>
<organism evidence="2">
    <name type="scientific">bioreactor metagenome</name>
    <dbReference type="NCBI Taxonomy" id="1076179"/>
    <lineage>
        <taxon>unclassified sequences</taxon>
        <taxon>metagenomes</taxon>
        <taxon>ecological metagenomes</taxon>
    </lineage>
</organism>
<evidence type="ECO:0000256" key="1">
    <source>
        <dbReference type="SAM" id="MobiDB-lite"/>
    </source>
</evidence>
<reference evidence="2" key="1">
    <citation type="submission" date="2019-08" db="EMBL/GenBank/DDBJ databases">
        <authorList>
            <person name="Kucharzyk K."/>
            <person name="Murdoch R.W."/>
            <person name="Higgins S."/>
            <person name="Loffler F."/>
        </authorList>
    </citation>
    <scope>NUCLEOTIDE SEQUENCE</scope>
</reference>